<sequence>MITAIKTHPKRSLLIGLGIGISVITFQALWRRFSSVRRRQKLPRFRPTTLKLSENIEIDISAFNTVIDRLECLLTELEPQKFQSDVCRGRYDLIVSIISRLRGICDDLQKYLTEDFRKKAITEEIARTVWSEKAVPRAGTLSVFSDDSFATANDEQMGFNDVESTLSLRFDTPNAEENKLYNEGLKEFDRGHVRYRKSRAQICGCDSERDFAAKLYCLRKAFKLLMNDDQKMHWLTQSGRTLIADLLRHDGRDPGPFYMAYDRMMQFLMKEENHVIIEQEMRFRKVEQINLWDVLFDFVILDAFDDLKKPPSAVVALVKNSWFSKSMKESTLSNLVWSLIKVKRSKLQIVDGFISHFYDISQILTTSLTMGLMGGGTPEFEEICVYFKDNLFAFIADIFNVNKVRFTTVEDLREDVDKLMTERVEVMKVKLTNELLPS</sequence>
<evidence type="ECO:0000256" key="7">
    <source>
        <dbReference type="ARBA" id="ARBA00023136"/>
    </source>
</evidence>
<feature type="transmembrane region" description="Helical" evidence="8">
    <location>
        <begin position="12"/>
        <end position="30"/>
    </location>
</feature>
<comment type="subcellular location">
    <subcellularLocation>
        <location evidence="1">Mitochondrion outer membrane</location>
    </subcellularLocation>
</comment>
<accession>A0AAD4N8M6</accession>
<keyword evidence="4" id="KW-1000">Mitochondrion outer membrane</keyword>
<keyword evidence="6" id="KW-0496">Mitochondrion</keyword>
<protein>
    <submittedName>
        <fullName evidence="9">Mitoguardin domain-containing protein</fullName>
    </submittedName>
</protein>
<evidence type="ECO:0000256" key="6">
    <source>
        <dbReference type="ARBA" id="ARBA00023128"/>
    </source>
</evidence>
<keyword evidence="7 8" id="KW-0472">Membrane</keyword>
<dbReference type="GO" id="GO:0008053">
    <property type="term" value="P:mitochondrial fusion"/>
    <property type="evidence" value="ECO:0007669"/>
    <property type="project" value="InterPro"/>
</dbReference>
<evidence type="ECO:0000256" key="1">
    <source>
        <dbReference type="ARBA" id="ARBA00004294"/>
    </source>
</evidence>
<gene>
    <name evidence="9" type="ORF">DdX_07423</name>
</gene>
<organism evidence="9 10">
    <name type="scientific">Ditylenchus destructor</name>
    <dbReference type="NCBI Taxonomy" id="166010"/>
    <lineage>
        <taxon>Eukaryota</taxon>
        <taxon>Metazoa</taxon>
        <taxon>Ecdysozoa</taxon>
        <taxon>Nematoda</taxon>
        <taxon>Chromadorea</taxon>
        <taxon>Rhabditida</taxon>
        <taxon>Tylenchina</taxon>
        <taxon>Tylenchomorpha</taxon>
        <taxon>Sphaerularioidea</taxon>
        <taxon>Anguinidae</taxon>
        <taxon>Anguininae</taxon>
        <taxon>Ditylenchus</taxon>
    </lineage>
</organism>
<evidence type="ECO:0000256" key="3">
    <source>
        <dbReference type="ARBA" id="ARBA00022692"/>
    </source>
</evidence>
<name>A0AAD4N8M6_9BILA</name>
<dbReference type="Proteomes" id="UP001201812">
    <property type="component" value="Unassembled WGS sequence"/>
</dbReference>
<keyword evidence="3 8" id="KW-0812">Transmembrane</keyword>
<dbReference type="AlphaFoldDB" id="A0AAD4N8M6"/>
<reference evidence="9" key="1">
    <citation type="submission" date="2022-01" db="EMBL/GenBank/DDBJ databases">
        <title>Genome Sequence Resource for Two Populations of Ditylenchus destructor, the Migratory Endoparasitic Phytonematode.</title>
        <authorList>
            <person name="Zhang H."/>
            <person name="Lin R."/>
            <person name="Xie B."/>
        </authorList>
    </citation>
    <scope>NUCLEOTIDE SEQUENCE</scope>
    <source>
        <strain evidence="9">BazhouSP</strain>
    </source>
</reference>
<dbReference type="GO" id="GO:0005741">
    <property type="term" value="C:mitochondrial outer membrane"/>
    <property type="evidence" value="ECO:0007669"/>
    <property type="project" value="UniProtKB-SubCell"/>
</dbReference>
<keyword evidence="10" id="KW-1185">Reference proteome</keyword>
<proteinExistence type="inferred from homology"/>
<dbReference type="InterPro" id="IPR019392">
    <property type="entry name" value="Miga"/>
</dbReference>
<dbReference type="Pfam" id="PF10265">
    <property type="entry name" value="Miga"/>
    <property type="match status" value="1"/>
</dbReference>
<comment type="similarity">
    <text evidence="2">Belongs to the mitoguardin family.</text>
</comment>
<dbReference type="PANTHER" id="PTHR21508">
    <property type="entry name" value="MITOGUARDIN"/>
    <property type="match status" value="1"/>
</dbReference>
<evidence type="ECO:0000256" key="2">
    <source>
        <dbReference type="ARBA" id="ARBA00008969"/>
    </source>
</evidence>
<evidence type="ECO:0000256" key="8">
    <source>
        <dbReference type="SAM" id="Phobius"/>
    </source>
</evidence>
<evidence type="ECO:0000256" key="4">
    <source>
        <dbReference type="ARBA" id="ARBA00022787"/>
    </source>
</evidence>
<evidence type="ECO:0000313" key="9">
    <source>
        <dbReference type="EMBL" id="KAI1716376.1"/>
    </source>
</evidence>
<evidence type="ECO:0000313" key="10">
    <source>
        <dbReference type="Proteomes" id="UP001201812"/>
    </source>
</evidence>
<dbReference type="PANTHER" id="PTHR21508:SF5">
    <property type="entry name" value="MITOGUARDIN"/>
    <property type="match status" value="1"/>
</dbReference>
<evidence type="ECO:0000256" key="5">
    <source>
        <dbReference type="ARBA" id="ARBA00022989"/>
    </source>
</evidence>
<keyword evidence="5 8" id="KW-1133">Transmembrane helix</keyword>
<dbReference type="EMBL" id="JAKKPZ010000010">
    <property type="protein sequence ID" value="KAI1716376.1"/>
    <property type="molecule type" value="Genomic_DNA"/>
</dbReference>
<comment type="caution">
    <text evidence="9">The sequence shown here is derived from an EMBL/GenBank/DDBJ whole genome shotgun (WGS) entry which is preliminary data.</text>
</comment>